<evidence type="ECO:0000313" key="2">
    <source>
        <dbReference type="EMBL" id="RGS48897.1"/>
    </source>
</evidence>
<dbReference type="Proteomes" id="UP000286113">
    <property type="component" value="Unassembled WGS sequence"/>
</dbReference>
<evidence type="ECO:0000313" key="3">
    <source>
        <dbReference type="Proteomes" id="UP000286113"/>
    </source>
</evidence>
<feature type="transmembrane region" description="Helical" evidence="1">
    <location>
        <begin position="114"/>
        <end position="138"/>
    </location>
</feature>
<keyword evidence="1" id="KW-1133">Transmembrane helix</keyword>
<accession>A0AA92TNA0</accession>
<sequence length="148" mass="17326">MDFCFVCIHYAHYGGQFQLPKIVQSFLLGSLWMTSTYMGFHFLWFLPTMLMVIVIRDVYFNVSQSVKMLIVLIAFCFWLLESLDISLGYLNYIPFYFIYNVLLRITLCFLNPSILLGVSLLILPIVFSLMVAIVINHYPRIMNVLFPQ</sequence>
<evidence type="ECO:0000256" key="1">
    <source>
        <dbReference type="SAM" id="Phobius"/>
    </source>
</evidence>
<protein>
    <submittedName>
        <fullName evidence="2">Uncharacterized protein</fullName>
    </submittedName>
</protein>
<feature type="transmembrane region" description="Helical" evidence="1">
    <location>
        <begin position="58"/>
        <end position="80"/>
    </location>
</feature>
<keyword evidence="1" id="KW-0472">Membrane</keyword>
<comment type="caution">
    <text evidence="2">The sequence shown here is derived from an EMBL/GenBank/DDBJ whole genome shotgun (WGS) entry which is preliminary data.</text>
</comment>
<feature type="transmembrane region" description="Helical" evidence="1">
    <location>
        <begin position="86"/>
        <end position="107"/>
    </location>
</feature>
<gene>
    <name evidence="2" type="ORF">DWX90_00010</name>
</gene>
<feature type="transmembrane region" description="Helical" evidence="1">
    <location>
        <begin position="26"/>
        <end position="46"/>
    </location>
</feature>
<keyword evidence="1" id="KW-0812">Transmembrane</keyword>
<organism evidence="2 3">
    <name type="scientific">Segatella copri</name>
    <dbReference type="NCBI Taxonomy" id="165179"/>
    <lineage>
        <taxon>Bacteria</taxon>
        <taxon>Pseudomonadati</taxon>
        <taxon>Bacteroidota</taxon>
        <taxon>Bacteroidia</taxon>
        <taxon>Bacteroidales</taxon>
        <taxon>Prevotellaceae</taxon>
        <taxon>Segatella</taxon>
    </lineage>
</organism>
<proteinExistence type="predicted"/>
<reference evidence="2 3" key="1">
    <citation type="submission" date="2018-08" db="EMBL/GenBank/DDBJ databases">
        <title>A genome reference for cultivated species of the human gut microbiota.</title>
        <authorList>
            <person name="Zou Y."/>
            <person name="Xue W."/>
            <person name="Luo G."/>
        </authorList>
    </citation>
    <scope>NUCLEOTIDE SEQUENCE [LARGE SCALE GENOMIC DNA]</scope>
    <source>
        <strain evidence="2 3">AF22-1</strain>
    </source>
</reference>
<dbReference type="AlphaFoldDB" id="A0AA92TNA0"/>
<dbReference type="EMBL" id="QRVN01000001">
    <property type="protein sequence ID" value="RGS48897.1"/>
    <property type="molecule type" value="Genomic_DNA"/>
</dbReference>
<name>A0AA92TNA0_9BACT</name>